<name>A0ABR4PY35_9HELO</name>
<comment type="caution">
    <text evidence="2">The sequence shown here is derived from an EMBL/GenBank/DDBJ whole genome shotgun (WGS) entry which is preliminary data.</text>
</comment>
<sequence length="333" mass="38584">MAASLASSPLLEARVFTCFLNLPREIRLQVWELLLPSPRIVHIVERPLAGAWLWSAPELDASEFDGDDELIEKYYRYDDTVAWGFSSDCPTPEILFVCRETYNLFSRFYTQTFSKPSSFPQTYFDFARDFLYINIETFNHHQGAEGTLLRGIGGMNPSELSRVRNLALSFPPAIVDLGTVHETVEGCLVAILGLFTNVEHLVLVSEYRDHSFMKLLTEGTRFEKRANLTFMEPIDVRGALKLFNGPIPASTAAIRLERHQAFWHVNHLQQNLDLFEQCRKDWMTTHSRTMRLPEIDIQLLVSQDFKEKFQLKMMDFELKMDLEMKKELELEMS</sequence>
<evidence type="ECO:0000313" key="2">
    <source>
        <dbReference type="EMBL" id="KAL3428299.1"/>
    </source>
</evidence>
<feature type="domain" description="2EXR" evidence="1">
    <location>
        <begin position="16"/>
        <end position="131"/>
    </location>
</feature>
<keyword evidence="3" id="KW-1185">Reference proteome</keyword>
<dbReference type="PANTHER" id="PTHR35910">
    <property type="entry name" value="2EXR DOMAIN-CONTAINING PROTEIN"/>
    <property type="match status" value="1"/>
</dbReference>
<dbReference type="Proteomes" id="UP001629113">
    <property type="component" value="Unassembled WGS sequence"/>
</dbReference>
<gene>
    <name evidence="2" type="ORF">PVAG01_01808</name>
</gene>
<dbReference type="Pfam" id="PF20150">
    <property type="entry name" value="2EXR"/>
    <property type="match status" value="1"/>
</dbReference>
<proteinExistence type="predicted"/>
<evidence type="ECO:0000313" key="3">
    <source>
        <dbReference type="Proteomes" id="UP001629113"/>
    </source>
</evidence>
<protein>
    <recommendedName>
        <fullName evidence="1">2EXR domain-containing protein</fullName>
    </recommendedName>
</protein>
<evidence type="ECO:0000259" key="1">
    <source>
        <dbReference type="Pfam" id="PF20150"/>
    </source>
</evidence>
<organism evidence="2 3">
    <name type="scientific">Phlyctema vagabunda</name>
    <dbReference type="NCBI Taxonomy" id="108571"/>
    <lineage>
        <taxon>Eukaryota</taxon>
        <taxon>Fungi</taxon>
        <taxon>Dikarya</taxon>
        <taxon>Ascomycota</taxon>
        <taxon>Pezizomycotina</taxon>
        <taxon>Leotiomycetes</taxon>
        <taxon>Helotiales</taxon>
        <taxon>Dermateaceae</taxon>
        <taxon>Phlyctema</taxon>
    </lineage>
</organism>
<dbReference type="PANTHER" id="PTHR35910:SF6">
    <property type="entry name" value="2EXR DOMAIN-CONTAINING PROTEIN"/>
    <property type="match status" value="1"/>
</dbReference>
<dbReference type="InterPro" id="IPR045518">
    <property type="entry name" value="2EXR"/>
</dbReference>
<accession>A0ABR4PY35</accession>
<dbReference type="EMBL" id="JBFCZG010000001">
    <property type="protein sequence ID" value="KAL3428299.1"/>
    <property type="molecule type" value="Genomic_DNA"/>
</dbReference>
<reference evidence="2 3" key="1">
    <citation type="submission" date="2024-06" db="EMBL/GenBank/DDBJ databases">
        <title>Complete genome of Phlyctema vagabunda strain 19-DSS-EL-015.</title>
        <authorList>
            <person name="Fiorenzani C."/>
        </authorList>
    </citation>
    <scope>NUCLEOTIDE SEQUENCE [LARGE SCALE GENOMIC DNA]</scope>
    <source>
        <strain evidence="2 3">19-DSS-EL-015</strain>
    </source>
</reference>